<dbReference type="GO" id="GO:0006508">
    <property type="term" value="P:proteolysis"/>
    <property type="evidence" value="ECO:0007669"/>
    <property type="project" value="UniProtKB-KW"/>
</dbReference>
<dbReference type="PROSITE" id="PS00135">
    <property type="entry name" value="TRYPSIN_SER"/>
    <property type="match status" value="1"/>
</dbReference>
<keyword evidence="2 8" id="KW-0645">Protease</keyword>
<organism evidence="11 12">
    <name type="scientific">Drosophila kikkawai</name>
    <name type="common">Fruit fly</name>
    <dbReference type="NCBI Taxonomy" id="30033"/>
    <lineage>
        <taxon>Eukaryota</taxon>
        <taxon>Metazoa</taxon>
        <taxon>Ecdysozoa</taxon>
        <taxon>Arthropoda</taxon>
        <taxon>Hexapoda</taxon>
        <taxon>Insecta</taxon>
        <taxon>Pterygota</taxon>
        <taxon>Neoptera</taxon>
        <taxon>Endopterygota</taxon>
        <taxon>Diptera</taxon>
        <taxon>Brachycera</taxon>
        <taxon>Muscomorpha</taxon>
        <taxon>Ephydroidea</taxon>
        <taxon>Drosophilidae</taxon>
        <taxon>Drosophila</taxon>
        <taxon>Sophophora</taxon>
    </lineage>
</organism>
<reference evidence="12" key="1">
    <citation type="submission" date="2025-08" db="UniProtKB">
        <authorList>
            <consortium name="RefSeq"/>
        </authorList>
    </citation>
    <scope>IDENTIFICATION</scope>
    <source>
        <strain evidence="12">14028-0561.14</strain>
        <tissue evidence="12">Whole fly</tissue>
    </source>
</reference>
<dbReference type="GeneID" id="108071652"/>
<dbReference type="RefSeq" id="XP_017017937.1">
    <property type="nucleotide sequence ID" value="XM_017162448.2"/>
</dbReference>
<dbReference type="PANTHER" id="PTHR24276:SF96">
    <property type="entry name" value="PEPTIDASE S1 DOMAIN-CONTAINING PROTEIN"/>
    <property type="match status" value="1"/>
</dbReference>
<evidence type="ECO:0000256" key="2">
    <source>
        <dbReference type="ARBA" id="ARBA00022670"/>
    </source>
</evidence>
<dbReference type="Gene3D" id="2.40.10.10">
    <property type="entry name" value="Trypsin-like serine proteases"/>
    <property type="match status" value="1"/>
</dbReference>
<dbReference type="Proteomes" id="UP001652661">
    <property type="component" value="Chromosome 3L"/>
</dbReference>
<dbReference type="PRINTS" id="PR00722">
    <property type="entry name" value="CHYMOTRYPSIN"/>
</dbReference>
<evidence type="ECO:0000313" key="12">
    <source>
        <dbReference type="RefSeq" id="XP_017017937.1"/>
    </source>
</evidence>
<comment type="similarity">
    <text evidence="1">Belongs to the peptidase S1 family.</text>
</comment>
<dbReference type="PROSITE" id="PS50240">
    <property type="entry name" value="TRYPSIN_DOM"/>
    <property type="match status" value="1"/>
</dbReference>
<dbReference type="InterPro" id="IPR009003">
    <property type="entry name" value="Peptidase_S1_PA"/>
</dbReference>
<evidence type="ECO:0000256" key="9">
    <source>
        <dbReference type="SAM" id="SignalP"/>
    </source>
</evidence>
<dbReference type="InterPro" id="IPR043504">
    <property type="entry name" value="Peptidase_S1_PA_chymotrypsin"/>
</dbReference>
<keyword evidence="11" id="KW-1185">Reference proteome</keyword>
<feature type="signal peptide" evidence="9">
    <location>
        <begin position="1"/>
        <end position="18"/>
    </location>
</feature>
<evidence type="ECO:0000256" key="3">
    <source>
        <dbReference type="ARBA" id="ARBA00022729"/>
    </source>
</evidence>
<feature type="chain" id="PRO_5028206322" evidence="9">
    <location>
        <begin position="19"/>
        <end position="253"/>
    </location>
</feature>
<dbReference type="InterPro" id="IPR001254">
    <property type="entry name" value="Trypsin_dom"/>
</dbReference>
<evidence type="ECO:0000256" key="6">
    <source>
        <dbReference type="ARBA" id="ARBA00023145"/>
    </source>
</evidence>
<dbReference type="SUPFAM" id="SSF50494">
    <property type="entry name" value="Trypsin-like serine proteases"/>
    <property type="match status" value="1"/>
</dbReference>
<dbReference type="Pfam" id="PF00089">
    <property type="entry name" value="Trypsin"/>
    <property type="match status" value="1"/>
</dbReference>
<evidence type="ECO:0000256" key="8">
    <source>
        <dbReference type="RuleBase" id="RU363034"/>
    </source>
</evidence>
<evidence type="ECO:0000256" key="5">
    <source>
        <dbReference type="ARBA" id="ARBA00022825"/>
    </source>
</evidence>
<accession>A0A6P4HPZ9</accession>
<dbReference type="PANTHER" id="PTHR24276">
    <property type="entry name" value="POLYSERASE-RELATED"/>
    <property type="match status" value="1"/>
</dbReference>
<evidence type="ECO:0000256" key="4">
    <source>
        <dbReference type="ARBA" id="ARBA00022801"/>
    </source>
</evidence>
<proteinExistence type="inferred from homology"/>
<dbReference type="OrthoDB" id="7859213at2759"/>
<keyword evidence="4 8" id="KW-0378">Hydrolase</keyword>
<dbReference type="InterPro" id="IPR001314">
    <property type="entry name" value="Peptidase_S1A"/>
</dbReference>
<sequence length="253" mass="28003">MIVLLCLLALQILNTGSTEVLPRVVNGHLAKEGEIPYVVGIKSQGILKATWCGGNIISNEWILTAAHCFDHFFLWSKGHIYYGSTVLGQGLTGSFRYKNIFKHPGYGKFRNDLALIKQPRIRFSDTIKSIPLPSSHDISQSYANQSASTAGWNLKELPEPQQLRWTIVKIASDENCKRKYPNNGEVLCGRVNPGSAMCKGDSGGPLVHHEKKTLVGITSFGEDRCDNGELVGFTNVVNYLDWIRRVSGVKSIN</sequence>
<evidence type="ECO:0000313" key="11">
    <source>
        <dbReference type="Proteomes" id="UP001652661"/>
    </source>
</evidence>
<dbReference type="CDD" id="cd00190">
    <property type="entry name" value="Tryp_SPc"/>
    <property type="match status" value="1"/>
</dbReference>
<dbReference type="SMART" id="SM00020">
    <property type="entry name" value="Tryp_SPc"/>
    <property type="match status" value="1"/>
</dbReference>
<keyword evidence="5 8" id="KW-0720">Serine protease</keyword>
<feature type="domain" description="Peptidase S1" evidence="10">
    <location>
        <begin position="24"/>
        <end position="248"/>
    </location>
</feature>
<dbReference type="InterPro" id="IPR050430">
    <property type="entry name" value="Peptidase_S1"/>
</dbReference>
<keyword evidence="3 9" id="KW-0732">Signal</keyword>
<dbReference type="PROSITE" id="PS00134">
    <property type="entry name" value="TRYPSIN_HIS"/>
    <property type="match status" value="1"/>
</dbReference>
<gene>
    <name evidence="12" type="primary">LOC108071652</name>
</gene>
<evidence type="ECO:0000256" key="1">
    <source>
        <dbReference type="ARBA" id="ARBA00007664"/>
    </source>
</evidence>
<dbReference type="InterPro" id="IPR018114">
    <property type="entry name" value="TRYPSIN_HIS"/>
</dbReference>
<evidence type="ECO:0000259" key="10">
    <source>
        <dbReference type="PROSITE" id="PS50240"/>
    </source>
</evidence>
<protein>
    <submittedName>
        <fullName evidence="12">Serine protease 1-like</fullName>
    </submittedName>
</protein>
<dbReference type="GO" id="GO:0004252">
    <property type="term" value="F:serine-type endopeptidase activity"/>
    <property type="evidence" value="ECO:0007669"/>
    <property type="project" value="InterPro"/>
</dbReference>
<dbReference type="InterPro" id="IPR033116">
    <property type="entry name" value="TRYPSIN_SER"/>
</dbReference>
<keyword evidence="7" id="KW-1015">Disulfide bond</keyword>
<dbReference type="AlphaFoldDB" id="A0A6P4HPZ9"/>
<evidence type="ECO:0000256" key="7">
    <source>
        <dbReference type="ARBA" id="ARBA00023157"/>
    </source>
</evidence>
<name>A0A6P4HPZ9_DROKI</name>
<keyword evidence="6" id="KW-0865">Zymogen</keyword>